<accession>A0A0V1KAY1</accession>
<dbReference type="EMBL" id="JYDV01000006">
    <property type="protein sequence ID" value="KRZ44417.1"/>
    <property type="molecule type" value="Genomic_DNA"/>
</dbReference>
<evidence type="ECO:0000313" key="1">
    <source>
        <dbReference type="EMBL" id="KRY78003.1"/>
    </source>
</evidence>
<protein>
    <submittedName>
        <fullName evidence="3">Uncharacterized protein</fullName>
    </submittedName>
</protein>
<evidence type="ECO:0000313" key="3">
    <source>
        <dbReference type="EMBL" id="KRZ44417.1"/>
    </source>
</evidence>
<gene>
    <name evidence="1" type="ORF">T4A_2810</name>
    <name evidence="3" type="ORF">T4C_13152</name>
    <name evidence="2" type="ORF">T4D_2053</name>
</gene>
<dbReference type="Proteomes" id="UP000054995">
    <property type="component" value="Unassembled WGS sequence"/>
</dbReference>
<dbReference type="EMBL" id="JYDR01000005">
    <property type="protein sequence ID" value="KRY78003.1"/>
    <property type="molecule type" value="Genomic_DNA"/>
</dbReference>
<evidence type="ECO:0000313" key="5">
    <source>
        <dbReference type="Proteomes" id="UP000054826"/>
    </source>
</evidence>
<organism evidence="3 5">
    <name type="scientific">Trichinella pseudospiralis</name>
    <name type="common">Parasitic roundworm</name>
    <dbReference type="NCBI Taxonomy" id="6337"/>
    <lineage>
        <taxon>Eukaryota</taxon>
        <taxon>Metazoa</taxon>
        <taxon>Ecdysozoa</taxon>
        <taxon>Nematoda</taxon>
        <taxon>Enoplea</taxon>
        <taxon>Dorylaimia</taxon>
        <taxon>Trichinellida</taxon>
        <taxon>Trichinellidae</taxon>
        <taxon>Trichinella</taxon>
    </lineage>
</organism>
<proteinExistence type="predicted"/>
<sequence>MSSLLDRLSSRSLQRLSIVDVFFQVARVAHVVHGELFAERVKSEHVLKWILLLL</sequence>
<dbReference type="Proteomes" id="UP000054632">
    <property type="component" value="Unassembled WGS sequence"/>
</dbReference>
<dbReference type="EMBL" id="JYDT01000178">
    <property type="protein sequence ID" value="KRY82351.1"/>
    <property type="molecule type" value="Genomic_DNA"/>
</dbReference>
<evidence type="ECO:0000313" key="6">
    <source>
        <dbReference type="Proteomes" id="UP000054995"/>
    </source>
</evidence>
<dbReference type="Proteomes" id="UP000054826">
    <property type="component" value="Unassembled WGS sequence"/>
</dbReference>
<reference evidence="4 5" key="1">
    <citation type="submission" date="2015-01" db="EMBL/GenBank/DDBJ databases">
        <title>Evolution of Trichinella species and genotypes.</title>
        <authorList>
            <person name="Korhonen P.K."/>
            <person name="Edoardo P."/>
            <person name="Giuseppe L.R."/>
            <person name="Gasser R.B."/>
        </authorList>
    </citation>
    <scope>NUCLEOTIDE SEQUENCE [LARGE SCALE GENOMIC DNA]</scope>
    <source>
        <strain evidence="1">ISS13</strain>
        <strain evidence="3">ISS176</strain>
        <strain evidence="2">ISS470</strain>
    </source>
</reference>
<dbReference type="AlphaFoldDB" id="A0A0V1KAY1"/>
<name>A0A0V1KAY1_TRIPS</name>
<keyword evidence="6" id="KW-1185">Reference proteome</keyword>
<evidence type="ECO:0000313" key="4">
    <source>
        <dbReference type="Proteomes" id="UP000054632"/>
    </source>
</evidence>
<comment type="caution">
    <text evidence="3">The sequence shown here is derived from an EMBL/GenBank/DDBJ whole genome shotgun (WGS) entry which is preliminary data.</text>
</comment>
<evidence type="ECO:0000313" key="2">
    <source>
        <dbReference type="EMBL" id="KRY82351.1"/>
    </source>
</evidence>